<evidence type="ECO:0000256" key="4">
    <source>
        <dbReference type="ARBA" id="ARBA00023239"/>
    </source>
</evidence>
<evidence type="ECO:0000256" key="1">
    <source>
        <dbReference type="ARBA" id="ARBA00001933"/>
    </source>
</evidence>
<evidence type="ECO:0000313" key="7">
    <source>
        <dbReference type="EMBL" id="MFB9627346.1"/>
    </source>
</evidence>
<evidence type="ECO:0000313" key="8">
    <source>
        <dbReference type="Proteomes" id="UP001589532"/>
    </source>
</evidence>
<comment type="similarity">
    <text evidence="5">Belongs to the group II decarboxylase family.</text>
</comment>
<dbReference type="InterPro" id="IPR002129">
    <property type="entry name" value="PyrdxlP-dep_de-COase"/>
</dbReference>
<dbReference type="Gene3D" id="3.40.640.10">
    <property type="entry name" value="Type I PLP-dependent aspartate aminotransferase-like (Major domain)"/>
    <property type="match status" value="1"/>
</dbReference>
<keyword evidence="4 5" id="KW-0456">Lyase</keyword>
<evidence type="ECO:0000256" key="5">
    <source>
        <dbReference type="RuleBase" id="RU000382"/>
    </source>
</evidence>
<evidence type="ECO:0000256" key="6">
    <source>
        <dbReference type="SAM" id="MobiDB-lite"/>
    </source>
</evidence>
<keyword evidence="3 5" id="KW-0663">Pyridoxal phosphate</keyword>
<dbReference type="EMBL" id="JBHMBW010000030">
    <property type="protein sequence ID" value="MFB9627346.1"/>
    <property type="molecule type" value="Genomic_DNA"/>
</dbReference>
<dbReference type="InterPro" id="IPR015421">
    <property type="entry name" value="PyrdxlP-dep_Trfase_major"/>
</dbReference>
<dbReference type="RefSeq" id="WP_345003469.1">
    <property type="nucleotide sequence ID" value="NZ_BAAAXV010000012.1"/>
</dbReference>
<feature type="compositionally biased region" description="Basic and acidic residues" evidence="6">
    <location>
        <begin position="31"/>
        <end position="48"/>
    </location>
</feature>
<reference evidence="7 8" key="1">
    <citation type="submission" date="2024-09" db="EMBL/GenBank/DDBJ databases">
        <authorList>
            <person name="Sun Q."/>
            <person name="Mori K."/>
        </authorList>
    </citation>
    <scope>NUCLEOTIDE SEQUENCE [LARGE SCALE GENOMIC DNA]</scope>
    <source>
        <strain evidence="7 8">JCM 3143</strain>
    </source>
</reference>
<evidence type="ECO:0000256" key="3">
    <source>
        <dbReference type="ARBA" id="ARBA00022898"/>
    </source>
</evidence>
<comment type="caution">
    <text evidence="7">The sequence shown here is derived from an EMBL/GenBank/DDBJ whole genome shotgun (WGS) entry which is preliminary data.</text>
</comment>
<sequence length="266" mass="28507">MRGGPAAVKQARGRQDEGAGAQGGDPRSPAGRRESPRLAQDRAHDGARPRSRTTRAGGWAHRLDPRRLREMYEADLAAGLEPFLLVGTAGTTAGGVLDRLPELAALARQWGVHFHVDAAWAGAVALSDRTPHARALAESFRVATSYMPAESGELPDPYVTSVQWSRRFAGLKVFLALAIAGRPGAQHGLARRRRPSRGQQRAGVGQHRTAGRASRHPPLPDQPSHHRGRRRGRGDRPRTGPQASLTTGVARAADQEAEVSFARSGA</sequence>
<dbReference type="InterPro" id="IPR015424">
    <property type="entry name" value="PyrdxlP-dep_Trfase"/>
</dbReference>
<dbReference type="SUPFAM" id="SSF53383">
    <property type="entry name" value="PLP-dependent transferases"/>
    <property type="match status" value="1"/>
</dbReference>
<gene>
    <name evidence="7" type="ORF">ACFFSA_30040</name>
</gene>
<feature type="region of interest" description="Disordered" evidence="6">
    <location>
        <begin position="185"/>
        <end position="266"/>
    </location>
</feature>
<dbReference type="Proteomes" id="UP001589532">
    <property type="component" value="Unassembled WGS sequence"/>
</dbReference>
<proteinExistence type="inferred from homology"/>
<organism evidence="7 8">
    <name type="scientific">Nonomuraea helvata</name>
    <dbReference type="NCBI Taxonomy" id="37484"/>
    <lineage>
        <taxon>Bacteria</taxon>
        <taxon>Bacillati</taxon>
        <taxon>Actinomycetota</taxon>
        <taxon>Actinomycetes</taxon>
        <taxon>Streptosporangiales</taxon>
        <taxon>Streptosporangiaceae</taxon>
        <taxon>Nonomuraea</taxon>
    </lineage>
</organism>
<name>A0ABV5S6N3_9ACTN</name>
<evidence type="ECO:0000256" key="2">
    <source>
        <dbReference type="ARBA" id="ARBA00022793"/>
    </source>
</evidence>
<dbReference type="PANTHER" id="PTHR11999">
    <property type="entry name" value="GROUP II PYRIDOXAL-5-PHOSPHATE DECARBOXYLASE"/>
    <property type="match status" value="1"/>
</dbReference>
<accession>A0ABV5S6N3</accession>
<protein>
    <submittedName>
        <fullName evidence="7">Pyridoxal-dependent decarboxylase</fullName>
    </submittedName>
</protein>
<keyword evidence="8" id="KW-1185">Reference proteome</keyword>
<keyword evidence="2" id="KW-0210">Decarboxylase</keyword>
<dbReference type="InterPro" id="IPR010977">
    <property type="entry name" value="Aromatic_deC"/>
</dbReference>
<feature type="region of interest" description="Disordered" evidence="6">
    <location>
        <begin position="1"/>
        <end position="61"/>
    </location>
</feature>
<comment type="cofactor">
    <cofactor evidence="1 5">
        <name>pyridoxal 5'-phosphate</name>
        <dbReference type="ChEBI" id="CHEBI:597326"/>
    </cofactor>
</comment>
<dbReference type="Pfam" id="PF00282">
    <property type="entry name" value="Pyridoxal_deC"/>
    <property type="match status" value="1"/>
</dbReference>
<dbReference type="PANTHER" id="PTHR11999:SF70">
    <property type="entry name" value="MIP05841P"/>
    <property type="match status" value="1"/>
</dbReference>